<evidence type="ECO:0000313" key="2">
    <source>
        <dbReference type="Proteomes" id="UP001497444"/>
    </source>
</evidence>
<keyword evidence="2" id="KW-1185">Reference proteome</keyword>
<dbReference type="EMBL" id="OZ020111">
    <property type="protein sequence ID" value="CAK9264390.1"/>
    <property type="molecule type" value="Genomic_DNA"/>
</dbReference>
<reference evidence="1" key="1">
    <citation type="submission" date="2024-02" db="EMBL/GenBank/DDBJ databases">
        <authorList>
            <consortium name="ELIXIR-Norway"/>
            <consortium name="Elixir Norway"/>
        </authorList>
    </citation>
    <scope>NUCLEOTIDE SEQUENCE</scope>
</reference>
<protein>
    <submittedName>
        <fullName evidence="1">Uncharacterized protein</fullName>
    </submittedName>
</protein>
<accession>A0ABP0WG67</accession>
<proteinExistence type="predicted"/>
<evidence type="ECO:0000313" key="1">
    <source>
        <dbReference type="EMBL" id="CAK9264390.1"/>
    </source>
</evidence>
<sequence>MDSRFDPNDSPQIRISYGLMLIMRRKLRLVIVIAILIRVQIFQVAKAALNREVINARLSKRATKDQTLDPPRLSWKTQRVVLSTKYKEYGGVGITSFSILRLVIQTPPYSLYSVDSTTLCVFHDLTDAVAAPMSDPYK</sequence>
<name>A0ABP0WG67_9BRYO</name>
<gene>
    <name evidence="1" type="ORF">CSSPJE1EN1_LOCUS9868</name>
</gene>
<dbReference type="Proteomes" id="UP001497444">
    <property type="component" value="Chromosome 16"/>
</dbReference>
<organism evidence="1 2">
    <name type="scientific">Sphagnum jensenii</name>
    <dbReference type="NCBI Taxonomy" id="128206"/>
    <lineage>
        <taxon>Eukaryota</taxon>
        <taxon>Viridiplantae</taxon>
        <taxon>Streptophyta</taxon>
        <taxon>Embryophyta</taxon>
        <taxon>Bryophyta</taxon>
        <taxon>Sphagnophytina</taxon>
        <taxon>Sphagnopsida</taxon>
        <taxon>Sphagnales</taxon>
        <taxon>Sphagnaceae</taxon>
        <taxon>Sphagnum</taxon>
    </lineage>
</organism>